<proteinExistence type="predicted"/>
<name>A0AAV4BLE4_9GAST</name>
<dbReference type="AlphaFoldDB" id="A0AAV4BLE4"/>
<accession>A0AAV4BLE4</accession>
<comment type="caution">
    <text evidence="1">The sequence shown here is derived from an EMBL/GenBank/DDBJ whole genome shotgun (WGS) entry which is preliminary data.</text>
</comment>
<keyword evidence="2" id="KW-1185">Reference proteome</keyword>
<gene>
    <name evidence="1" type="ORF">PoB_004786000</name>
</gene>
<sequence length="107" mass="11601">MILRLAVLQTSVMLIIEYRRRVQQAYEFYPPNGFSLLSLLRDGARACGRGLDCRGCRDMMKYRFLSILSLPAGVCGTVGCESALRSAGTLLSRVRAPPPAPGPDGGP</sequence>
<organism evidence="1 2">
    <name type="scientific">Plakobranchus ocellatus</name>
    <dbReference type="NCBI Taxonomy" id="259542"/>
    <lineage>
        <taxon>Eukaryota</taxon>
        <taxon>Metazoa</taxon>
        <taxon>Spiralia</taxon>
        <taxon>Lophotrochozoa</taxon>
        <taxon>Mollusca</taxon>
        <taxon>Gastropoda</taxon>
        <taxon>Heterobranchia</taxon>
        <taxon>Euthyneura</taxon>
        <taxon>Panpulmonata</taxon>
        <taxon>Sacoglossa</taxon>
        <taxon>Placobranchoidea</taxon>
        <taxon>Plakobranchidae</taxon>
        <taxon>Plakobranchus</taxon>
    </lineage>
</organism>
<evidence type="ECO:0000313" key="1">
    <source>
        <dbReference type="EMBL" id="GFO21355.1"/>
    </source>
</evidence>
<dbReference type="Proteomes" id="UP000735302">
    <property type="component" value="Unassembled WGS sequence"/>
</dbReference>
<evidence type="ECO:0000313" key="2">
    <source>
        <dbReference type="Proteomes" id="UP000735302"/>
    </source>
</evidence>
<reference evidence="1 2" key="1">
    <citation type="journal article" date="2021" name="Elife">
        <title>Chloroplast acquisition without the gene transfer in kleptoplastic sea slugs, Plakobranchus ocellatus.</title>
        <authorList>
            <person name="Maeda T."/>
            <person name="Takahashi S."/>
            <person name="Yoshida T."/>
            <person name="Shimamura S."/>
            <person name="Takaki Y."/>
            <person name="Nagai Y."/>
            <person name="Toyoda A."/>
            <person name="Suzuki Y."/>
            <person name="Arimoto A."/>
            <person name="Ishii H."/>
            <person name="Satoh N."/>
            <person name="Nishiyama T."/>
            <person name="Hasebe M."/>
            <person name="Maruyama T."/>
            <person name="Minagawa J."/>
            <person name="Obokata J."/>
            <person name="Shigenobu S."/>
        </authorList>
    </citation>
    <scope>NUCLEOTIDE SEQUENCE [LARGE SCALE GENOMIC DNA]</scope>
</reference>
<protein>
    <submittedName>
        <fullName evidence="1">Uncharacterized protein</fullName>
    </submittedName>
</protein>
<dbReference type="EMBL" id="BLXT01005252">
    <property type="protein sequence ID" value="GFO21355.1"/>
    <property type="molecule type" value="Genomic_DNA"/>
</dbReference>